<proteinExistence type="predicted"/>
<name>A0A423GVN8_9PSED</name>
<protein>
    <submittedName>
        <fullName evidence="1">Uncharacterized protein</fullName>
    </submittedName>
</protein>
<sequence>MRDPLTEAQQHRAHSLNIRRCAADHDRQAGGFGTRYTTGYRCIQPTHAGTAGQLGSHFPRRRGFQTGKIHQQLTGFRAKRNACRPEHHLAHHLGIGQAQHHQIGVLTQLGRRGHLSRPGLDQRCALDRITIPHRQ</sequence>
<dbReference type="Proteomes" id="UP000286071">
    <property type="component" value="Unassembled WGS sequence"/>
</dbReference>
<gene>
    <name evidence="1" type="ORF">BK659_24720</name>
</gene>
<evidence type="ECO:0000313" key="2">
    <source>
        <dbReference type="Proteomes" id="UP000286071"/>
    </source>
</evidence>
<dbReference type="EMBL" id="MOBJ01000034">
    <property type="protein sequence ID" value="RON01718.1"/>
    <property type="molecule type" value="Genomic_DNA"/>
</dbReference>
<evidence type="ECO:0000313" key="1">
    <source>
        <dbReference type="EMBL" id="RON01718.1"/>
    </source>
</evidence>
<reference evidence="1 2" key="1">
    <citation type="submission" date="2016-10" db="EMBL/GenBank/DDBJ databases">
        <title>Comparative genome analysis of multiple Pseudomonas spp. focuses on biocontrol and plant growth promoting traits.</title>
        <authorList>
            <person name="Tao X.-Y."/>
            <person name="Taylor C.G."/>
        </authorList>
    </citation>
    <scope>NUCLEOTIDE SEQUENCE [LARGE SCALE GENOMIC DNA]</scope>
    <source>
        <strain evidence="1 2">48H11</strain>
    </source>
</reference>
<organism evidence="1 2">
    <name type="scientific">Pseudomonas brassicacearum</name>
    <dbReference type="NCBI Taxonomy" id="930166"/>
    <lineage>
        <taxon>Bacteria</taxon>
        <taxon>Pseudomonadati</taxon>
        <taxon>Pseudomonadota</taxon>
        <taxon>Gammaproteobacteria</taxon>
        <taxon>Pseudomonadales</taxon>
        <taxon>Pseudomonadaceae</taxon>
        <taxon>Pseudomonas</taxon>
    </lineage>
</organism>
<accession>A0A423GVN8</accession>
<comment type="caution">
    <text evidence="1">The sequence shown here is derived from an EMBL/GenBank/DDBJ whole genome shotgun (WGS) entry which is preliminary data.</text>
</comment>
<dbReference type="AlphaFoldDB" id="A0A423GVN8"/>